<reference evidence="1 2" key="1">
    <citation type="submission" date="2020-01" db="EMBL/GenBank/DDBJ databases">
        <authorList>
            <person name="Sanchez-Estrada R."/>
            <person name="Gonzalez-Y-Merchand J.A."/>
            <person name="Rivera-Gutierrez S."/>
        </authorList>
    </citation>
    <scope>NUCLEOTIDE SEQUENCE [LARGE SCALE GENOMIC DNA]</scope>
    <source>
        <strain evidence="1 2">CST 7247</strain>
    </source>
</reference>
<gene>
    <name evidence="1" type="ORF">GWR20_09455</name>
</gene>
<dbReference type="AlphaFoldDB" id="A0A7K3LAJ0"/>
<evidence type="ECO:0000313" key="1">
    <source>
        <dbReference type="EMBL" id="NDJ89385.1"/>
    </source>
</evidence>
<comment type="caution">
    <text evidence="1">The sequence shown here is derived from an EMBL/GenBank/DDBJ whole genome shotgun (WGS) entry which is preliminary data.</text>
</comment>
<organism evidence="1 2">
    <name type="scientific">Mycolicibacter kumamotonensis</name>
    <dbReference type="NCBI Taxonomy" id="354243"/>
    <lineage>
        <taxon>Bacteria</taxon>
        <taxon>Bacillati</taxon>
        <taxon>Actinomycetota</taxon>
        <taxon>Actinomycetes</taxon>
        <taxon>Mycobacteriales</taxon>
        <taxon>Mycobacteriaceae</taxon>
        <taxon>Mycolicibacter</taxon>
    </lineage>
</organism>
<name>A0A7K3LAJ0_9MYCO</name>
<dbReference type="Pfam" id="PF05991">
    <property type="entry name" value="NYN_YacP"/>
    <property type="match status" value="1"/>
</dbReference>
<evidence type="ECO:0000313" key="2">
    <source>
        <dbReference type="Proteomes" id="UP000466523"/>
    </source>
</evidence>
<sequence length="144" mass="15905">MLHRTVGAVRWIIDAMNVIGSRPDGWWKDRHQAMVRLTRHLERWAAADGRDVTVVFERPPSPPIDSEVIAIGAAPRAGTNSADDEIIRMVHADRHPHHITVVTSDSALLERVREAGANTYPAKGFRDLIEAPPAPGQGRVQSGR</sequence>
<protein>
    <submittedName>
        <fullName evidence="1">RNA-binding protein</fullName>
    </submittedName>
</protein>
<dbReference type="InterPro" id="IPR010298">
    <property type="entry name" value="YacP-like"/>
</dbReference>
<dbReference type="EMBL" id="JAACYR010000026">
    <property type="protein sequence ID" value="NDJ89385.1"/>
    <property type="molecule type" value="Genomic_DNA"/>
</dbReference>
<proteinExistence type="predicted"/>
<dbReference type="OrthoDB" id="3404294at2"/>
<accession>A0A7K3LAJ0</accession>
<dbReference type="Proteomes" id="UP000466523">
    <property type="component" value="Unassembled WGS sequence"/>
</dbReference>